<dbReference type="Gene3D" id="3.30.420.10">
    <property type="entry name" value="Ribonuclease H-like superfamily/Ribonuclease H"/>
    <property type="match status" value="1"/>
</dbReference>
<evidence type="ECO:0000313" key="2">
    <source>
        <dbReference type="EMBL" id="JAT38333.1"/>
    </source>
</evidence>
<feature type="non-terminal residue" evidence="2">
    <location>
        <position position="1"/>
    </location>
</feature>
<gene>
    <name evidence="2" type="ORF">g.16662</name>
</gene>
<protein>
    <recommendedName>
        <fullName evidence="3">RNase H type-1 domain-containing protein</fullName>
    </recommendedName>
</protein>
<proteinExistence type="predicted"/>
<name>A0A1B6MR00_9HEMI</name>
<dbReference type="GO" id="GO:0003676">
    <property type="term" value="F:nucleic acid binding"/>
    <property type="evidence" value="ECO:0007669"/>
    <property type="project" value="InterPro"/>
</dbReference>
<dbReference type="InterPro" id="IPR036397">
    <property type="entry name" value="RNaseH_sf"/>
</dbReference>
<organism evidence="2">
    <name type="scientific">Graphocephala atropunctata</name>
    <dbReference type="NCBI Taxonomy" id="36148"/>
    <lineage>
        <taxon>Eukaryota</taxon>
        <taxon>Metazoa</taxon>
        <taxon>Ecdysozoa</taxon>
        <taxon>Arthropoda</taxon>
        <taxon>Hexapoda</taxon>
        <taxon>Insecta</taxon>
        <taxon>Pterygota</taxon>
        <taxon>Neoptera</taxon>
        <taxon>Paraneoptera</taxon>
        <taxon>Hemiptera</taxon>
        <taxon>Auchenorrhyncha</taxon>
        <taxon>Membracoidea</taxon>
        <taxon>Cicadellidae</taxon>
        <taxon>Cicadellinae</taxon>
        <taxon>Cicadellini</taxon>
        <taxon>Graphocephala</taxon>
    </lineage>
</organism>
<feature type="compositionally biased region" description="Basic and acidic residues" evidence="1">
    <location>
        <begin position="45"/>
        <end position="59"/>
    </location>
</feature>
<dbReference type="EMBL" id="GEBQ01001644">
    <property type="protein sequence ID" value="JAT38333.1"/>
    <property type="molecule type" value="Transcribed_RNA"/>
</dbReference>
<feature type="region of interest" description="Disordered" evidence="1">
    <location>
        <begin position="39"/>
        <end position="113"/>
    </location>
</feature>
<evidence type="ECO:0008006" key="3">
    <source>
        <dbReference type="Google" id="ProtNLM"/>
    </source>
</evidence>
<feature type="non-terminal residue" evidence="2">
    <location>
        <position position="145"/>
    </location>
</feature>
<dbReference type="AlphaFoldDB" id="A0A1B6MR00"/>
<reference evidence="2" key="1">
    <citation type="submission" date="2015-11" db="EMBL/GenBank/DDBJ databases">
        <title>De novo transcriptome assembly of four potential Pierce s Disease insect vectors from Arizona vineyards.</title>
        <authorList>
            <person name="Tassone E.E."/>
        </authorList>
    </citation>
    <scope>NUCLEOTIDE SEQUENCE</scope>
</reference>
<accession>A0A1B6MR00</accession>
<sequence length="145" mass="15888">LLKQDRLSLIADKLDRFIEQTNKKLSEFSNRLDIIETSICNRSSSEGKRKNDTPEEVQTRIKSKKKKVQVTVELPSDSDSDEIPIPTRSKSQLTNESAEEVDGAWGGNTPSPQGFVLDQEGYVVVYTDGACSNNGRTGAKAGVGV</sequence>
<evidence type="ECO:0000256" key="1">
    <source>
        <dbReference type="SAM" id="MobiDB-lite"/>
    </source>
</evidence>